<name>A0A6J4NDS0_9CHLR</name>
<feature type="region of interest" description="Disordered" evidence="1">
    <location>
        <begin position="1"/>
        <end position="37"/>
    </location>
</feature>
<accession>A0A6J4NDS0</accession>
<gene>
    <name evidence="2" type="ORF">AVDCRST_MAG93-9261</name>
</gene>
<sequence length="37" mass="3915">MLVGQPEEPVYPHSSLPDGNSCSSDKPMAVRSGNPCQ</sequence>
<evidence type="ECO:0000313" key="2">
    <source>
        <dbReference type="EMBL" id="CAA9382364.1"/>
    </source>
</evidence>
<dbReference type="EMBL" id="CADCTR010003107">
    <property type="protein sequence ID" value="CAA9382364.1"/>
    <property type="molecule type" value="Genomic_DNA"/>
</dbReference>
<proteinExistence type="predicted"/>
<dbReference type="AlphaFoldDB" id="A0A6J4NDS0"/>
<reference evidence="2" key="1">
    <citation type="submission" date="2020-02" db="EMBL/GenBank/DDBJ databases">
        <authorList>
            <person name="Meier V. D."/>
        </authorList>
    </citation>
    <scope>NUCLEOTIDE SEQUENCE</scope>
    <source>
        <strain evidence="2">AVDCRST_MAG93</strain>
    </source>
</reference>
<organism evidence="2">
    <name type="scientific">uncultured Chloroflexia bacterium</name>
    <dbReference type="NCBI Taxonomy" id="1672391"/>
    <lineage>
        <taxon>Bacteria</taxon>
        <taxon>Bacillati</taxon>
        <taxon>Chloroflexota</taxon>
        <taxon>Chloroflexia</taxon>
        <taxon>environmental samples</taxon>
    </lineage>
</organism>
<evidence type="ECO:0000256" key="1">
    <source>
        <dbReference type="SAM" id="MobiDB-lite"/>
    </source>
</evidence>
<protein>
    <submittedName>
        <fullName evidence="2">Uncharacterized protein</fullName>
    </submittedName>
</protein>